<dbReference type="Proteomes" id="UP001596166">
    <property type="component" value="Unassembled WGS sequence"/>
</dbReference>
<evidence type="ECO:0000313" key="1">
    <source>
        <dbReference type="EMBL" id="MFC5357239.1"/>
    </source>
</evidence>
<proteinExistence type="predicted"/>
<reference evidence="2" key="1">
    <citation type="journal article" date="2019" name="Int. J. Syst. Evol. Microbiol.">
        <title>The Global Catalogue of Microorganisms (GCM) 10K type strain sequencing project: providing services to taxonomists for standard genome sequencing and annotation.</title>
        <authorList>
            <consortium name="The Broad Institute Genomics Platform"/>
            <consortium name="The Broad Institute Genome Sequencing Center for Infectious Disease"/>
            <person name="Wu L."/>
            <person name="Ma J."/>
        </authorList>
    </citation>
    <scope>NUCLEOTIDE SEQUENCE [LARGE SCALE GENOMIC DNA]</scope>
    <source>
        <strain evidence="2">CCUG 58760</strain>
    </source>
</reference>
<gene>
    <name evidence="1" type="ORF">ACFPMG_19695</name>
</gene>
<organism evidence="1 2">
    <name type="scientific">Azospirillum himalayense</name>
    <dbReference type="NCBI Taxonomy" id="654847"/>
    <lineage>
        <taxon>Bacteria</taxon>
        <taxon>Pseudomonadati</taxon>
        <taxon>Pseudomonadota</taxon>
        <taxon>Alphaproteobacteria</taxon>
        <taxon>Rhodospirillales</taxon>
        <taxon>Azospirillaceae</taxon>
        <taxon>Azospirillum</taxon>
    </lineage>
</organism>
<keyword evidence="2" id="KW-1185">Reference proteome</keyword>
<dbReference type="EMBL" id="JBHSLC010000041">
    <property type="protein sequence ID" value="MFC5357239.1"/>
    <property type="molecule type" value="Genomic_DNA"/>
</dbReference>
<dbReference type="RefSeq" id="WP_376996776.1">
    <property type="nucleotide sequence ID" value="NZ_JBHSLC010000041.1"/>
</dbReference>
<protein>
    <submittedName>
        <fullName evidence="1">Uncharacterized protein</fullName>
    </submittedName>
</protein>
<sequence length="51" mass="5920">MLLDFAFWEKPLFVMQENIIAYYDDALIGTAKETQEASRLRLPYPGGRIAR</sequence>
<name>A0ABW0G8G3_9PROT</name>
<comment type="caution">
    <text evidence="1">The sequence shown here is derived from an EMBL/GenBank/DDBJ whole genome shotgun (WGS) entry which is preliminary data.</text>
</comment>
<evidence type="ECO:0000313" key="2">
    <source>
        <dbReference type="Proteomes" id="UP001596166"/>
    </source>
</evidence>
<accession>A0ABW0G8G3</accession>